<comment type="caution">
    <text evidence="2">The sequence shown here is derived from an EMBL/GenBank/DDBJ whole genome shotgun (WGS) entry which is preliminary data.</text>
</comment>
<keyword evidence="3" id="KW-1185">Reference proteome</keyword>
<accession>A0ABU6HHN7</accession>
<sequence length="222" mass="23368">MTALAALDDAAAKAGLRVRGVLEVTDSDGAPEGCASLVLLGPDEPAFWPLFSTSDEYFDGNPDPLDRWSKRVIGALAREWGGHAVFPSDGPPYPPFIAWARDSDHAWVSPVGLLVHDAAGLFISYRGAVALPQVVQAAPVGVMPCLSCHAAPCTTACPVGALSLAEYDVAACKAHLRSDLGHDCRDNGCLARRACPVAVDFERLPVQSAFHMAAFLGTDPCD</sequence>
<feature type="domain" description="4Fe-4S ferredoxin-type" evidence="1">
    <location>
        <begin position="136"/>
        <end position="167"/>
    </location>
</feature>
<evidence type="ECO:0000259" key="1">
    <source>
        <dbReference type="PROSITE" id="PS51379"/>
    </source>
</evidence>
<dbReference type="PROSITE" id="PS51379">
    <property type="entry name" value="4FE4S_FER_2"/>
    <property type="match status" value="1"/>
</dbReference>
<protein>
    <submittedName>
        <fullName evidence="2">Ferredoxin</fullName>
    </submittedName>
</protein>
<dbReference type="InterPro" id="IPR017896">
    <property type="entry name" value="4Fe4S_Fe-S-bd"/>
</dbReference>
<proteinExistence type="predicted"/>
<organism evidence="2 3">
    <name type="scientific">Mesobacterium hydrothermale</name>
    <dbReference type="NCBI Taxonomy" id="3111907"/>
    <lineage>
        <taxon>Bacteria</taxon>
        <taxon>Pseudomonadati</taxon>
        <taxon>Pseudomonadota</taxon>
        <taxon>Alphaproteobacteria</taxon>
        <taxon>Rhodobacterales</taxon>
        <taxon>Roseobacteraceae</taxon>
        <taxon>Mesobacterium</taxon>
    </lineage>
</organism>
<dbReference type="Proteomes" id="UP001348149">
    <property type="component" value="Unassembled WGS sequence"/>
</dbReference>
<evidence type="ECO:0000313" key="3">
    <source>
        <dbReference type="Proteomes" id="UP001348149"/>
    </source>
</evidence>
<dbReference type="RefSeq" id="WP_326297144.1">
    <property type="nucleotide sequence ID" value="NZ_JAYLLH010000010.1"/>
</dbReference>
<evidence type="ECO:0000313" key="2">
    <source>
        <dbReference type="EMBL" id="MEC3861426.1"/>
    </source>
</evidence>
<dbReference type="EMBL" id="JAYLLH010000010">
    <property type="protein sequence ID" value="MEC3861426.1"/>
    <property type="molecule type" value="Genomic_DNA"/>
</dbReference>
<gene>
    <name evidence="2" type="ORF">VK792_09035</name>
</gene>
<name>A0ABU6HHN7_9RHOB</name>
<reference evidence="2 3" key="1">
    <citation type="submission" date="2024-01" db="EMBL/GenBank/DDBJ databases">
        <title>Mesobacterium rodlantinim sp. nov., isolated from shallow sea hydrothermal systems off Kueishantao Island.</title>
        <authorList>
            <person name="Su Z."/>
            <person name="Tang K."/>
        </authorList>
    </citation>
    <scope>NUCLEOTIDE SEQUENCE [LARGE SCALE GENOMIC DNA]</scope>
    <source>
        <strain evidence="2 3">TK19101</strain>
    </source>
</reference>